<gene>
    <name evidence="2" type="ORF">PRZ48_009852</name>
</gene>
<dbReference type="PANTHER" id="PTHR21310">
    <property type="entry name" value="AMINOGLYCOSIDE PHOSPHOTRANSFERASE-RELATED-RELATED"/>
    <property type="match status" value="1"/>
</dbReference>
<feature type="domain" description="Aminoglycoside phosphotransferase" evidence="1">
    <location>
        <begin position="56"/>
        <end position="229"/>
    </location>
</feature>
<evidence type="ECO:0000313" key="3">
    <source>
        <dbReference type="Proteomes" id="UP001305779"/>
    </source>
</evidence>
<organism evidence="2 3">
    <name type="scientific">Zasmidium cellare</name>
    <name type="common">Wine cellar mold</name>
    <name type="synonym">Racodium cellare</name>
    <dbReference type="NCBI Taxonomy" id="395010"/>
    <lineage>
        <taxon>Eukaryota</taxon>
        <taxon>Fungi</taxon>
        <taxon>Dikarya</taxon>
        <taxon>Ascomycota</taxon>
        <taxon>Pezizomycotina</taxon>
        <taxon>Dothideomycetes</taxon>
        <taxon>Dothideomycetidae</taxon>
        <taxon>Mycosphaerellales</taxon>
        <taxon>Mycosphaerellaceae</taxon>
        <taxon>Zasmidium</taxon>
    </lineage>
</organism>
<dbReference type="Proteomes" id="UP001305779">
    <property type="component" value="Unassembled WGS sequence"/>
</dbReference>
<dbReference type="EMBL" id="JAXOVC010000007">
    <property type="protein sequence ID" value="KAK4499339.1"/>
    <property type="molecule type" value="Genomic_DNA"/>
</dbReference>
<dbReference type="InterPro" id="IPR002575">
    <property type="entry name" value="Aminoglycoside_PTrfase"/>
</dbReference>
<sequence>MWEPVPLPYYANGSTVNLPTPAEIRACTNVLDNHRGVGRVLAVNDQVVVKFGSIAEGQALIYLERHVPDVPAPRLYAMYYDEGQVFLVMERVKGVQLEGVWEGLSDGEKDSIVEQLRRIFARLRQVECPWPGFLGGVDGGGVRHGLFVDQRRDEHLLHLGPFSDEAAFVEALTANYRVQVENNGHPDVRARFYERHLGDVLRGHRTVLTHGDLHRRNIIVSEKARSERAGDRSFDVILVDWESAGWLPDFWEYFAASAFFVVDGWADDWCLRVGEVTGM</sequence>
<protein>
    <recommendedName>
        <fullName evidence="1">Aminoglycoside phosphotransferase domain-containing protein</fullName>
    </recommendedName>
</protein>
<evidence type="ECO:0000259" key="1">
    <source>
        <dbReference type="Pfam" id="PF01636"/>
    </source>
</evidence>
<dbReference type="SUPFAM" id="SSF56112">
    <property type="entry name" value="Protein kinase-like (PK-like)"/>
    <property type="match status" value="1"/>
</dbReference>
<reference evidence="2 3" key="1">
    <citation type="journal article" date="2023" name="G3 (Bethesda)">
        <title>A chromosome-level genome assembly of Zasmidium syzygii isolated from banana leaves.</title>
        <authorList>
            <person name="van Westerhoven A.C."/>
            <person name="Mehrabi R."/>
            <person name="Talebi R."/>
            <person name="Steentjes M.B.F."/>
            <person name="Corcolon B."/>
            <person name="Chong P.A."/>
            <person name="Kema G.H.J."/>
            <person name="Seidl M.F."/>
        </authorList>
    </citation>
    <scope>NUCLEOTIDE SEQUENCE [LARGE SCALE GENOMIC DNA]</scope>
    <source>
        <strain evidence="2 3">P124</strain>
    </source>
</reference>
<dbReference type="InterPro" id="IPR011009">
    <property type="entry name" value="Kinase-like_dom_sf"/>
</dbReference>
<proteinExistence type="predicted"/>
<keyword evidence="3" id="KW-1185">Reference proteome</keyword>
<comment type="caution">
    <text evidence="2">The sequence shown here is derived from an EMBL/GenBank/DDBJ whole genome shotgun (WGS) entry which is preliminary data.</text>
</comment>
<dbReference type="InterPro" id="IPR051678">
    <property type="entry name" value="AGP_Transferase"/>
</dbReference>
<dbReference type="PANTHER" id="PTHR21310:SF48">
    <property type="entry name" value="AMINOGLYCOSIDE PHOSPHOTRANSFERASE DOMAIN-CONTAINING PROTEIN"/>
    <property type="match status" value="1"/>
</dbReference>
<accession>A0ABR0ECV8</accession>
<name>A0ABR0ECV8_ZASCE</name>
<dbReference type="Pfam" id="PF01636">
    <property type="entry name" value="APH"/>
    <property type="match status" value="1"/>
</dbReference>
<evidence type="ECO:0000313" key="2">
    <source>
        <dbReference type="EMBL" id="KAK4499339.1"/>
    </source>
</evidence>
<dbReference type="Gene3D" id="3.90.1200.10">
    <property type="match status" value="1"/>
</dbReference>